<feature type="transmembrane region" description="Helical" evidence="1">
    <location>
        <begin position="205"/>
        <end position="224"/>
    </location>
</feature>
<gene>
    <name evidence="2" type="ORF">APR03_004896</name>
</gene>
<evidence type="ECO:0000313" key="3">
    <source>
        <dbReference type="Proteomes" id="UP001139493"/>
    </source>
</evidence>
<dbReference type="Proteomes" id="UP001139493">
    <property type="component" value="Unassembled WGS sequence"/>
</dbReference>
<organism evidence="2 3">
    <name type="scientific">Promicromonospora thailandica</name>
    <dbReference type="NCBI Taxonomy" id="765201"/>
    <lineage>
        <taxon>Bacteria</taxon>
        <taxon>Bacillati</taxon>
        <taxon>Actinomycetota</taxon>
        <taxon>Actinomycetes</taxon>
        <taxon>Micrococcales</taxon>
        <taxon>Promicromonosporaceae</taxon>
        <taxon>Promicromonospora</taxon>
    </lineage>
</organism>
<proteinExistence type="predicted"/>
<accession>A0A9X2GF97</accession>
<feature type="transmembrane region" description="Helical" evidence="1">
    <location>
        <begin position="31"/>
        <end position="60"/>
    </location>
</feature>
<dbReference type="AlphaFoldDB" id="A0A9X2GF97"/>
<dbReference type="RefSeq" id="WP_253840024.1">
    <property type="nucleotide sequence ID" value="NZ_JAMTCS010000021.1"/>
</dbReference>
<keyword evidence="1" id="KW-0472">Membrane</keyword>
<protein>
    <submittedName>
        <fullName evidence="2">Uncharacterized protein</fullName>
    </submittedName>
</protein>
<evidence type="ECO:0000256" key="1">
    <source>
        <dbReference type="SAM" id="Phobius"/>
    </source>
</evidence>
<feature type="transmembrane region" description="Helical" evidence="1">
    <location>
        <begin position="81"/>
        <end position="101"/>
    </location>
</feature>
<keyword evidence="3" id="KW-1185">Reference proteome</keyword>
<evidence type="ECO:0000313" key="2">
    <source>
        <dbReference type="EMBL" id="MCP2267516.1"/>
    </source>
</evidence>
<feature type="transmembrane region" description="Helical" evidence="1">
    <location>
        <begin position="107"/>
        <end position="126"/>
    </location>
</feature>
<sequence length="267" mass="28064">MSGTVAPGPAGAVPDGQRPGPGPASVALRPLGYLLIGSVWLAIWLVAVLLLVGSVPYLAFADSDGLVEGVGDRLADPVEAVVFLLVLVPIAAAAVGAGGWYVLTASWPLAVLSFVYVVRALSPAYARQKLSFTARAAWGSTIGPPTVGNVALSLQPVRATRFTDRVMRFYVAGWSLNVRMLLAMLPAGLAWVTAIGALAPSVPEVLHVVFGALTVLLLGASWTLGVRAFRGDVSAAPHDGVGAMSADQRAQRLKELRKQREKRLRER</sequence>
<keyword evidence="1" id="KW-1133">Transmembrane helix</keyword>
<reference evidence="2" key="1">
    <citation type="submission" date="2022-06" db="EMBL/GenBank/DDBJ databases">
        <title>Genomic Encyclopedia of Archaeal and Bacterial Type Strains, Phase II (KMG-II): from individual species to whole genera.</title>
        <authorList>
            <person name="Goeker M."/>
        </authorList>
    </citation>
    <scope>NUCLEOTIDE SEQUENCE</scope>
    <source>
        <strain evidence="2">DSM 26652</strain>
    </source>
</reference>
<feature type="transmembrane region" description="Helical" evidence="1">
    <location>
        <begin position="176"/>
        <end position="199"/>
    </location>
</feature>
<name>A0A9X2GF97_9MICO</name>
<keyword evidence="1" id="KW-0812">Transmembrane</keyword>
<dbReference type="EMBL" id="JAMTCS010000021">
    <property type="protein sequence ID" value="MCP2267516.1"/>
    <property type="molecule type" value="Genomic_DNA"/>
</dbReference>
<comment type="caution">
    <text evidence="2">The sequence shown here is derived from an EMBL/GenBank/DDBJ whole genome shotgun (WGS) entry which is preliminary data.</text>
</comment>